<name>A0ABY4DWV2_9NEIS</name>
<organism evidence="1 2">
    <name type="scientific">Vitreoscilla massiliensis</name>
    <dbReference type="NCBI Taxonomy" id="1689272"/>
    <lineage>
        <taxon>Bacteria</taxon>
        <taxon>Pseudomonadati</taxon>
        <taxon>Pseudomonadota</taxon>
        <taxon>Betaproteobacteria</taxon>
        <taxon>Neisseriales</taxon>
        <taxon>Neisseriaceae</taxon>
        <taxon>Vitreoscilla</taxon>
    </lineage>
</organism>
<dbReference type="Proteomes" id="UP000832011">
    <property type="component" value="Chromosome"/>
</dbReference>
<evidence type="ECO:0000313" key="2">
    <source>
        <dbReference type="Proteomes" id="UP000832011"/>
    </source>
</evidence>
<proteinExistence type="predicted"/>
<reference evidence="1 2" key="1">
    <citation type="journal article" date="2022" name="Res Sq">
        <title>Evolution of multicellular longitudinally dividing oral cavity symbionts (Neisseriaceae).</title>
        <authorList>
            <person name="Nyongesa S."/>
            <person name="Weber P."/>
            <person name="Bernet E."/>
            <person name="Pullido F."/>
            <person name="Nieckarz M."/>
            <person name="Delaby M."/>
            <person name="Nieves C."/>
            <person name="Viehboeck T."/>
            <person name="Krause N."/>
            <person name="Rivera-Millot A."/>
            <person name="Nakamura A."/>
            <person name="Vischer N."/>
            <person name="VanNieuwenhze M."/>
            <person name="Brun Y."/>
            <person name="Cava F."/>
            <person name="Bulgheresi S."/>
            <person name="Veyrier F."/>
        </authorList>
    </citation>
    <scope>NUCLEOTIDE SEQUENCE [LARGE SCALE GENOMIC DNA]</scope>
    <source>
        <strain evidence="1 2">SN4</strain>
    </source>
</reference>
<protein>
    <submittedName>
        <fullName evidence="1">Uncharacterized protein</fullName>
    </submittedName>
</protein>
<accession>A0ABY4DWV2</accession>
<gene>
    <name evidence="1" type="ORF">LVJ82_10825</name>
</gene>
<dbReference type="EMBL" id="CP091511">
    <property type="protein sequence ID" value="UOO87986.1"/>
    <property type="molecule type" value="Genomic_DNA"/>
</dbReference>
<keyword evidence="2" id="KW-1185">Reference proteome</keyword>
<dbReference type="RefSeq" id="WP_058356575.1">
    <property type="nucleotide sequence ID" value="NZ_CABKVG010000009.1"/>
</dbReference>
<sequence>MTQIIPTRLMGFLDAVQAEAIKGQPYRQLQHAKAVIEEALSLGIVDVFDDGGVAVIGFTEIGHFQYCQQCTINLSHGTAA</sequence>
<evidence type="ECO:0000313" key="1">
    <source>
        <dbReference type="EMBL" id="UOO87986.1"/>
    </source>
</evidence>